<dbReference type="GeneID" id="24722073"/>
<reference evidence="1 2" key="1">
    <citation type="submission" date="2014-09" db="EMBL/GenBank/DDBJ databases">
        <title>Genome of Escherichia coli infecting bacteriophage vB_EcoM-VpaE1.</title>
        <authorList>
            <person name="Truncaite L."/>
            <person name="Simoliunas E."/>
            <person name="Zajanckauskaite A."/>
            <person name="Kaliniene L."/>
            <person name="Vilkaityte M."/>
            <person name="Meskys R."/>
        </authorList>
    </citation>
    <scope>NUCLEOTIDE SEQUENCE [LARGE SCALE GENOMIC DNA]</scope>
    <source>
        <strain evidence="1">VpaE1</strain>
    </source>
</reference>
<dbReference type="Proteomes" id="UP000030212">
    <property type="component" value="Genome"/>
</dbReference>
<evidence type="ECO:0000313" key="1">
    <source>
        <dbReference type="EMBL" id="AIW02315.1"/>
    </source>
</evidence>
<dbReference type="KEGG" id="vg:24722073"/>
<proteinExistence type="predicted"/>
<evidence type="ECO:0000313" key="2">
    <source>
        <dbReference type="Proteomes" id="UP000030212"/>
    </source>
</evidence>
<accession>A0A0A0RLF2</accession>
<dbReference type="OrthoDB" id="14100at10239"/>
<organism evidence="1 2">
    <name type="scientific">Escherichia phage vB_EcoM-VpaE1</name>
    <dbReference type="NCBI Taxonomy" id="1555238"/>
    <lineage>
        <taxon>Viruses</taxon>
        <taxon>Duplodnaviria</taxon>
        <taxon>Heunggongvirae</taxon>
        <taxon>Uroviricota</taxon>
        <taxon>Caudoviricetes</taxon>
        <taxon>Andersonviridae</taxon>
        <taxon>Ounavirinae</taxon>
        <taxon>Felixounavirus</taxon>
        <taxon>Felixounavirus VpaE1</taxon>
    </lineage>
</organism>
<gene>
    <name evidence="1" type="ORF">VpaE1_055</name>
</gene>
<sequence length="125" mass="13695">MAYQGFTKLGKREPLNDIILWEQITPTGHSRKEYTPVASTEYRVGEVLKADGTKVTAGQEAQADSVCIVNFYADSQLSYHGQLKVVGIYRDAELKDMLTLEASVNADEVKKALAAKGIDFVPTGL</sequence>
<name>A0A0A0RLF2_9CAUD</name>
<protein>
    <submittedName>
        <fullName evidence="1">Structural protein</fullName>
    </submittedName>
</protein>
<dbReference type="RefSeq" id="YP_009147324.1">
    <property type="nucleotide sequence ID" value="NC_027337.1"/>
</dbReference>
<dbReference type="EMBL" id="KM657822">
    <property type="protein sequence ID" value="AIW02315.1"/>
    <property type="molecule type" value="Genomic_DNA"/>
</dbReference>
<keyword evidence="2" id="KW-1185">Reference proteome</keyword>